<organism evidence="8 9">
    <name type="scientific">Ancylobacter novellus</name>
    <name type="common">Thiobacillus novellus</name>
    <dbReference type="NCBI Taxonomy" id="921"/>
    <lineage>
        <taxon>Bacteria</taxon>
        <taxon>Pseudomonadati</taxon>
        <taxon>Pseudomonadota</taxon>
        <taxon>Alphaproteobacteria</taxon>
        <taxon>Hyphomicrobiales</taxon>
        <taxon>Xanthobacteraceae</taxon>
        <taxon>Ancylobacter</taxon>
    </lineage>
</organism>
<dbReference type="InterPro" id="IPR051459">
    <property type="entry name" value="Cytochrome_c-type_DH"/>
</dbReference>
<evidence type="ECO:0000259" key="7">
    <source>
        <dbReference type="PROSITE" id="PS51007"/>
    </source>
</evidence>
<keyword evidence="2 4" id="KW-0479">Metal-binding</keyword>
<evidence type="ECO:0000313" key="9">
    <source>
        <dbReference type="Proteomes" id="UP000249577"/>
    </source>
</evidence>
<dbReference type="Gene3D" id="1.10.760.10">
    <property type="entry name" value="Cytochrome c-like domain"/>
    <property type="match status" value="2"/>
</dbReference>
<feature type="chain" id="PRO_5015871929" evidence="6">
    <location>
        <begin position="17"/>
        <end position="300"/>
    </location>
</feature>
<feature type="signal peptide" evidence="6">
    <location>
        <begin position="1"/>
        <end position="16"/>
    </location>
</feature>
<dbReference type="EMBL" id="QFPN01000009">
    <property type="protein sequence ID" value="PZQ12480.1"/>
    <property type="molecule type" value="Genomic_DNA"/>
</dbReference>
<dbReference type="InterPro" id="IPR009056">
    <property type="entry name" value="Cyt_c-like_dom"/>
</dbReference>
<keyword evidence="1 4" id="KW-0349">Heme</keyword>
<comment type="caution">
    <text evidence="8">The sequence shown here is derived from an EMBL/GenBank/DDBJ whole genome shotgun (WGS) entry which is preliminary data.</text>
</comment>
<keyword evidence="6" id="KW-0732">Signal</keyword>
<reference evidence="8 9" key="1">
    <citation type="submission" date="2017-08" db="EMBL/GenBank/DDBJ databases">
        <title>Infants hospitalized years apart are colonized by the same room-sourced microbial strains.</title>
        <authorList>
            <person name="Brooks B."/>
            <person name="Olm M.R."/>
            <person name="Firek B.A."/>
            <person name="Baker R."/>
            <person name="Thomas B.C."/>
            <person name="Morowitz M.J."/>
            <person name="Banfield J.F."/>
        </authorList>
    </citation>
    <scope>NUCLEOTIDE SEQUENCE [LARGE SCALE GENOMIC DNA]</scope>
    <source>
        <strain evidence="8">S2_005_003_R2_43</strain>
    </source>
</reference>
<evidence type="ECO:0000256" key="2">
    <source>
        <dbReference type="ARBA" id="ARBA00022723"/>
    </source>
</evidence>
<protein>
    <submittedName>
        <fullName evidence="8">Cytochrome C</fullName>
    </submittedName>
</protein>
<dbReference type="GO" id="GO:0020037">
    <property type="term" value="F:heme binding"/>
    <property type="evidence" value="ECO:0007669"/>
    <property type="project" value="InterPro"/>
</dbReference>
<keyword evidence="3 4" id="KW-0408">Iron</keyword>
<sequence>MILGLTVVIAAVGAAAAGSATSDKTHAQAQFAPPVDGDFPEGGFGDMVRLGRDIFTDTAKHAGAFVGNDLKCSNCHLDKGRLANSAPLWSAYVAYPAFRKKNNHVNTFEERLQGCFRYSMNGKAPPLGDQTLVALQAYAYWMAKGAPTGVDMEGKGYPELAKPASLDRARGSEVYAQKCALCHGSDGAGRKGADGSIAFPPLWGPRSYNWGAGMSSIKNAAGFIKANMPLGLGGTLSDEEAWNVAAFVNGHERPQDPRFDGSVEQTRNEHHGSPFDLYGTQVDGVTLGRNSPPSGTTPGR</sequence>
<feature type="region of interest" description="Disordered" evidence="5">
    <location>
        <begin position="251"/>
        <end position="300"/>
    </location>
</feature>
<feature type="compositionally biased region" description="Basic and acidic residues" evidence="5">
    <location>
        <begin position="251"/>
        <end position="273"/>
    </location>
</feature>
<accession>A0A2W5MGH0</accession>
<evidence type="ECO:0000256" key="1">
    <source>
        <dbReference type="ARBA" id="ARBA00022617"/>
    </source>
</evidence>
<dbReference type="GO" id="GO:0009055">
    <property type="term" value="F:electron transfer activity"/>
    <property type="evidence" value="ECO:0007669"/>
    <property type="project" value="InterPro"/>
</dbReference>
<evidence type="ECO:0000256" key="4">
    <source>
        <dbReference type="PROSITE-ProRule" id="PRU00433"/>
    </source>
</evidence>
<evidence type="ECO:0000256" key="6">
    <source>
        <dbReference type="SAM" id="SignalP"/>
    </source>
</evidence>
<dbReference type="PANTHER" id="PTHR35008:SF9">
    <property type="entry name" value="CYTOCHROME C DOMAIN-CONTAINING PROTEIN"/>
    <property type="match status" value="1"/>
</dbReference>
<dbReference type="Proteomes" id="UP000249577">
    <property type="component" value="Unassembled WGS sequence"/>
</dbReference>
<dbReference type="PROSITE" id="PS51007">
    <property type="entry name" value="CYTC"/>
    <property type="match status" value="1"/>
</dbReference>
<dbReference type="AlphaFoldDB" id="A0A2W5MGH0"/>
<dbReference type="InterPro" id="IPR036909">
    <property type="entry name" value="Cyt_c-like_dom_sf"/>
</dbReference>
<gene>
    <name evidence="8" type="ORF">DI565_16425</name>
</gene>
<evidence type="ECO:0000256" key="5">
    <source>
        <dbReference type="SAM" id="MobiDB-lite"/>
    </source>
</evidence>
<proteinExistence type="predicted"/>
<dbReference type="GO" id="GO:0046872">
    <property type="term" value="F:metal ion binding"/>
    <property type="evidence" value="ECO:0007669"/>
    <property type="project" value="UniProtKB-KW"/>
</dbReference>
<feature type="domain" description="Cytochrome c" evidence="7">
    <location>
        <begin position="166"/>
        <end position="252"/>
    </location>
</feature>
<name>A0A2W5MGH0_ANCNO</name>
<dbReference type="Pfam" id="PF21342">
    <property type="entry name" value="SoxA-TsdA_cyt-c"/>
    <property type="match status" value="1"/>
</dbReference>
<dbReference type="Pfam" id="PF13442">
    <property type="entry name" value="Cytochrome_CBB3"/>
    <property type="match status" value="1"/>
</dbReference>
<evidence type="ECO:0000256" key="3">
    <source>
        <dbReference type="ARBA" id="ARBA00023004"/>
    </source>
</evidence>
<feature type="compositionally biased region" description="Polar residues" evidence="5">
    <location>
        <begin position="288"/>
        <end position="300"/>
    </location>
</feature>
<evidence type="ECO:0000313" key="8">
    <source>
        <dbReference type="EMBL" id="PZQ12480.1"/>
    </source>
</evidence>
<dbReference type="SUPFAM" id="SSF46626">
    <property type="entry name" value="Cytochrome c"/>
    <property type="match status" value="2"/>
</dbReference>
<dbReference type="PANTHER" id="PTHR35008">
    <property type="entry name" value="BLL4482 PROTEIN-RELATED"/>
    <property type="match status" value="1"/>
</dbReference>